<dbReference type="EMBL" id="DS999641">
    <property type="protein sequence ID" value="EFE65401.2"/>
    <property type="molecule type" value="Genomic_DNA"/>
</dbReference>
<dbReference type="Proteomes" id="UP000003824">
    <property type="component" value="Unassembled WGS sequence"/>
</dbReference>
<name>D6A008_STRV1</name>
<organism evidence="2 3">
    <name type="scientific">Streptomyces viridosporus (strain ATCC 14672 / DSM 40746 / JCM 4963 / KCTC 9882 / NRRL B-12104 / FH 1290)</name>
    <name type="common">Streptomyces ghanaensis</name>
    <dbReference type="NCBI Taxonomy" id="566461"/>
    <lineage>
        <taxon>Bacteria</taxon>
        <taxon>Bacillati</taxon>
        <taxon>Actinomycetota</taxon>
        <taxon>Actinomycetes</taxon>
        <taxon>Kitasatosporales</taxon>
        <taxon>Streptomycetaceae</taxon>
        <taxon>Streptomyces</taxon>
    </lineage>
</organism>
<dbReference type="AlphaFoldDB" id="D6A008"/>
<evidence type="ECO:0000256" key="1">
    <source>
        <dbReference type="SAM" id="MobiDB-lite"/>
    </source>
</evidence>
<sequence length="63" mass="6595">MGGVLMPPVKGRTSHSSNECFTCCYMHVVHAPDAGPDAPGRFRGDRRGGAPGCVTGDGTRHAR</sequence>
<proteinExistence type="predicted"/>
<accession>D6A008</accession>
<feature type="region of interest" description="Disordered" evidence="1">
    <location>
        <begin position="36"/>
        <end position="63"/>
    </location>
</feature>
<evidence type="ECO:0000313" key="3">
    <source>
        <dbReference type="Proteomes" id="UP000003824"/>
    </source>
</evidence>
<protein>
    <submittedName>
        <fullName evidence="2">Predicted protein</fullName>
    </submittedName>
</protein>
<reference evidence="3" key="1">
    <citation type="submission" date="2008-12" db="EMBL/GenBank/DDBJ databases">
        <title>Annotation of Streptomyces ghanaensis ATCC 14672.</title>
        <authorList>
            <consortium name="The Broad Institute Genome Sequencing Platform"/>
            <consortium name="Broad Institute Microbial Sequencing Center"/>
            <person name="Fischbach M."/>
            <person name="Ward D."/>
            <person name="Young S."/>
            <person name="Kodira C.D."/>
            <person name="Zeng Q."/>
            <person name="Koehrsen M."/>
            <person name="Godfrey P."/>
            <person name="Alvarado L."/>
            <person name="Berlin A.M."/>
            <person name="Borenstein D."/>
            <person name="Chen Z."/>
            <person name="Engels R."/>
            <person name="Freedman E."/>
            <person name="Gellesch M."/>
            <person name="Goldberg J."/>
            <person name="Griggs A."/>
            <person name="Gujja S."/>
            <person name="Heiman D.I."/>
            <person name="Hepburn T.A."/>
            <person name="Howarth C."/>
            <person name="Jen D."/>
            <person name="Larson L."/>
            <person name="Lewis B."/>
            <person name="Mehta T."/>
            <person name="Park D."/>
            <person name="Pearson M."/>
            <person name="Roberts A."/>
            <person name="Saif S."/>
            <person name="Shea T.D."/>
            <person name="Shenoy N."/>
            <person name="Sisk P."/>
            <person name="Stolte C."/>
            <person name="Sykes S.N."/>
            <person name="Walk T."/>
            <person name="White J."/>
            <person name="Yandava C."/>
            <person name="Straight P."/>
            <person name="Clardy J."/>
            <person name="Hung D."/>
            <person name="Kolter R."/>
            <person name="Mekalanos J."/>
            <person name="Walker S."/>
            <person name="Walsh C.T."/>
            <person name="Wieland B.L.C."/>
            <person name="Ilzarbe M."/>
            <person name="Galagan J."/>
            <person name="Nusbaum C."/>
            <person name="Birren B."/>
        </authorList>
    </citation>
    <scope>NUCLEOTIDE SEQUENCE [LARGE SCALE GENOMIC DNA]</scope>
    <source>
        <strain evidence="3">ATCC 14672 / DSM 40746 / JCM 4963 / KCTC 9882 / NRRL B-12104 / FH 1290</strain>
    </source>
</reference>
<gene>
    <name evidence="2" type="ORF">SSFG_00655</name>
</gene>
<evidence type="ECO:0000313" key="2">
    <source>
        <dbReference type="EMBL" id="EFE65401.2"/>
    </source>
</evidence>